<dbReference type="GO" id="GO:0046052">
    <property type="term" value="P:UTP catabolic process"/>
    <property type="evidence" value="ECO:0007669"/>
    <property type="project" value="TreeGrafter"/>
</dbReference>
<dbReference type="GO" id="GO:0006203">
    <property type="term" value="P:dGTP catabolic process"/>
    <property type="evidence" value="ECO:0007669"/>
    <property type="project" value="TreeGrafter"/>
</dbReference>
<dbReference type="EMBL" id="DTDR01000080">
    <property type="protein sequence ID" value="HGK63533.1"/>
    <property type="molecule type" value="Genomic_DNA"/>
</dbReference>
<protein>
    <submittedName>
        <fullName evidence="3">Nucleoside triphosphate pyrophosphohydrolase</fullName>
        <ecNumber evidence="3">3.6.1.9</ecNumber>
    </submittedName>
</protein>
<proteinExistence type="predicted"/>
<dbReference type="InterPro" id="IPR004518">
    <property type="entry name" value="MazG-like_dom"/>
</dbReference>
<feature type="domain" description="NTP pyrophosphohydrolase MazG-like" evidence="2">
    <location>
        <begin position="21"/>
        <end position="94"/>
    </location>
</feature>
<name>A0A7V3ZUX8_UNCW3</name>
<dbReference type="GO" id="GO:0046076">
    <property type="term" value="P:dTTP catabolic process"/>
    <property type="evidence" value="ECO:0007669"/>
    <property type="project" value="TreeGrafter"/>
</dbReference>
<dbReference type="InterPro" id="IPR048011">
    <property type="entry name" value="NTP-PPase_MazG-like_C"/>
</dbReference>
<keyword evidence="3" id="KW-0378">Hydrolase</keyword>
<organism evidence="3">
    <name type="scientific">candidate division WOR-3 bacterium</name>
    <dbReference type="NCBI Taxonomy" id="2052148"/>
    <lineage>
        <taxon>Bacteria</taxon>
        <taxon>Bacteria division WOR-3</taxon>
    </lineage>
</organism>
<dbReference type="GO" id="GO:0046047">
    <property type="term" value="P:TTP catabolic process"/>
    <property type="evidence" value="ECO:0007669"/>
    <property type="project" value="TreeGrafter"/>
</dbReference>
<dbReference type="AlphaFoldDB" id="A0A7V3ZUX8"/>
<dbReference type="GO" id="GO:0047429">
    <property type="term" value="F:nucleoside triphosphate diphosphatase activity"/>
    <property type="evidence" value="ECO:0007669"/>
    <property type="project" value="UniProtKB-EC"/>
</dbReference>
<dbReference type="FunFam" id="1.10.287.1080:FF:000003">
    <property type="entry name" value="Nucleoside triphosphate pyrophosphohydrolase"/>
    <property type="match status" value="1"/>
</dbReference>
<dbReference type="InterPro" id="IPR011551">
    <property type="entry name" value="NTP_PyrPHydrolase_MazG"/>
</dbReference>
<dbReference type="NCBIfam" id="NF007113">
    <property type="entry name" value="PRK09562.1"/>
    <property type="match status" value="1"/>
</dbReference>
<feature type="domain" description="NTP pyrophosphohydrolase MazG-like" evidence="2">
    <location>
        <begin position="150"/>
        <end position="217"/>
    </location>
</feature>
<feature type="coiled-coil region" evidence="1">
    <location>
        <begin position="208"/>
        <end position="235"/>
    </location>
</feature>
<sequence>MKELLKIVETLRKKCPWDRKQTLNKIKPLFVNEVYELVDKINKKDFEGIEEELGDLLLLIVFAAQLLKEKRKGNFNKILKKLKKKIIHRHPHVFKGKKVKNVNEVLKNWENLKKKEGKESIIDGIPKILPALHYAEIIQDRVKRVGFDWQKKEDVLAKVEEEFLELKEAIKKSKKNEMENEMGDILFSLVNLSRHLNFSAEEVLKKACHRFIKRFKKLEKEFQKLNKDLKTASLAEMDEIWEKVKENKKIY</sequence>
<dbReference type="Gene3D" id="1.10.287.1080">
    <property type="entry name" value="MazG-like"/>
    <property type="match status" value="2"/>
</dbReference>
<dbReference type="EC" id="3.6.1.9" evidence="3"/>
<dbReference type="SUPFAM" id="SSF101386">
    <property type="entry name" value="all-alpha NTP pyrophosphatases"/>
    <property type="match status" value="2"/>
</dbReference>
<comment type="caution">
    <text evidence="3">The sequence shown here is derived from an EMBL/GenBank/DDBJ whole genome shotgun (WGS) entry which is preliminary data.</text>
</comment>
<gene>
    <name evidence="3" type="ORF">ENU74_02940</name>
</gene>
<dbReference type="Pfam" id="PF03819">
    <property type="entry name" value="MazG"/>
    <property type="match status" value="2"/>
</dbReference>
<dbReference type="PANTHER" id="PTHR30522">
    <property type="entry name" value="NUCLEOSIDE TRIPHOSPHATE PYROPHOSPHOHYDROLASE"/>
    <property type="match status" value="1"/>
</dbReference>
<dbReference type="CDD" id="cd11529">
    <property type="entry name" value="NTP-PPase_MazG_Cterm"/>
    <property type="match status" value="1"/>
</dbReference>
<accession>A0A7V3ZUX8</accession>
<evidence type="ECO:0000256" key="1">
    <source>
        <dbReference type="SAM" id="Coils"/>
    </source>
</evidence>
<dbReference type="PANTHER" id="PTHR30522:SF0">
    <property type="entry name" value="NUCLEOSIDE TRIPHOSPHATE PYROPHOSPHOHYDROLASE"/>
    <property type="match status" value="1"/>
</dbReference>
<reference evidence="3" key="1">
    <citation type="journal article" date="2020" name="mSystems">
        <title>Genome- and Community-Level Interaction Insights into Carbon Utilization and Element Cycling Functions of Hydrothermarchaeota in Hydrothermal Sediment.</title>
        <authorList>
            <person name="Zhou Z."/>
            <person name="Liu Y."/>
            <person name="Xu W."/>
            <person name="Pan J."/>
            <person name="Luo Z.H."/>
            <person name="Li M."/>
        </authorList>
    </citation>
    <scope>NUCLEOTIDE SEQUENCE [LARGE SCALE GENOMIC DNA]</scope>
    <source>
        <strain evidence="3">SpSt-697</strain>
    </source>
</reference>
<keyword evidence="1" id="KW-0175">Coiled coil</keyword>
<dbReference type="GO" id="GO:0046081">
    <property type="term" value="P:dUTP catabolic process"/>
    <property type="evidence" value="ECO:0007669"/>
    <property type="project" value="TreeGrafter"/>
</dbReference>
<evidence type="ECO:0000259" key="2">
    <source>
        <dbReference type="Pfam" id="PF03819"/>
    </source>
</evidence>
<dbReference type="NCBIfam" id="TIGR00444">
    <property type="entry name" value="mazG"/>
    <property type="match status" value="1"/>
</dbReference>
<dbReference type="GO" id="GO:0046061">
    <property type="term" value="P:dATP catabolic process"/>
    <property type="evidence" value="ECO:0007669"/>
    <property type="project" value="TreeGrafter"/>
</dbReference>
<evidence type="ECO:0000313" key="3">
    <source>
        <dbReference type="EMBL" id="HGK63533.1"/>
    </source>
</evidence>